<dbReference type="Pfam" id="PF05630">
    <property type="entry name" value="NPP1"/>
    <property type="match status" value="1"/>
</dbReference>
<sequence length="423" mass="47181">MKALISSQFHSLIARTKKNCLKPKLQMNRSVSIIALIFACHFFAAQPFDINSMESSEESQPYARLLSFLRRDTKIDLGIKPKDGVDGAALQEQYRSYVSKFAPEIRFDRAAAGYPMSAQTYYDAMKADTSSSFRKENTDRNTLKDGGCPTYYRLRADTKQIRILYWWFYGYQHPCYEGKGAHNGDWEHVMVTLTEDNSKVAAVTFFQHDGHYTRISGPRKAPCTPSGTGRCAGSGGFDSAGDHPVIYVGKLAHGSYHDKNSVGPAGVGNCAYYADFRNPGSDADFMHTWENLVSLDGDDEAWLAADLQDRFTWGPDGISTHPTRQSPFDSNHERACVGSATYKVDSAGCYQSECLAGDDEASQNCLKQCEPGYTNMGLTCTNARLSTYGRLNKGKYYDYDYIIPRVDAGLSRRRSGKSEWSLP</sequence>
<comment type="caution">
    <text evidence="1">The sequence shown here is derived from an EMBL/GenBank/DDBJ whole genome shotgun (WGS) entry which is preliminary data.</text>
</comment>
<evidence type="ECO:0000313" key="1">
    <source>
        <dbReference type="EMBL" id="CAF1381379.1"/>
    </source>
</evidence>
<evidence type="ECO:0008006" key="3">
    <source>
        <dbReference type="Google" id="ProtNLM"/>
    </source>
</evidence>
<accession>A0A815JMC9</accession>
<dbReference type="InterPro" id="IPR008701">
    <property type="entry name" value="NPP1"/>
</dbReference>
<proteinExistence type="predicted"/>
<dbReference type="OrthoDB" id="6330735at2759"/>
<dbReference type="EMBL" id="CAJNOJ010000300">
    <property type="protein sequence ID" value="CAF1381379.1"/>
    <property type="molecule type" value="Genomic_DNA"/>
</dbReference>
<gene>
    <name evidence="1" type="ORF">EDS130_LOCUS34945</name>
</gene>
<reference evidence="1" key="1">
    <citation type="submission" date="2021-02" db="EMBL/GenBank/DDBJ databases">
        <authorList>
            <person name="Nowell W R."/>
        </authorList>
    </citation>
    <scope>NUCLEOTIDE SEQUENCE</scope>
</reference>
<dbReference type="PANTHER" id="PTHR48174">
    <property type="entry name" value="DUF946 FAMILY PROTEIN"/>
    <property type="match status" value="1"/>
</dbReference>
<evidence type="ECO:0000313" key="2">
    <source>
        <dbReference type="Proteomes" id="UP000663852"/>
    </source>
</evidence>
<dbReference type="PANTHER" id="PTHR48174:SF5">
    <property type="entry name" value="VACUOLAR PROTEIN SORTING-ASSOCIATED PROTEIN 62"/>
    <property type="match status" value="1"/>
</dbReference>
<dbReference type="AlphaFoldDB" id="A0A815JMC9"/>
<protein>
    <recommendedName>
        <fullName evidence="3">DUF946 domain-containing protein</fullName>
    </recommendedName>
</protein>
<dbReference type="Proteomes" id="UP000663852">
    <property type="component" value="Unassembled WGS sequence"/>
</dbReference>
<name>A0A815JMC9_ADIRI</name>
<organism evidence="1 2">
    <name type="scientific">Adineta ricciae</name>
    <name type="common">Rotifer</name>
    <dbReference type="NCBI Taxonomy" id="249248"/>
    <lineage>
        <taxon>Eukaryota</taxon>
        <taxon>Metazoa</taxon>
        <taxon>Spiralia</taxon>
        <taxon>Gnathifera</taxon>
        <taxon>Rotifera</taxon>
        <taxon>Eurotatoria</taxon>
        <taxon>Bdelloidea</taxon>
        <taxon>Adinetida</taxon>
        <taxon>Adinetidae</taxon>
        <taxon>Adineta</taxon>
    </lineage>
</organism>